<reference evidence="2" key="1">
    <citation type="submission" date="2020-05" db="EMBL/GenBank/DDBJ databases">
        <authorList>
            <person name="Chiriac C."/>
            <person name="Salcher M."/>
            <person name="Ghai R."/>
            <person name="Kavagutti S V."/>
        </authorList>
    </citation>
    <scope>NUCLEOTIDE SEQUENCE</scope>
</reference>
<proteinExistence type="predicted"/>
<evidence type="ECO:0008006" key="3">
    <source>
        <dbReference type="Google" id="ProtNLM"/>
    </source>
</evidence>
<evidence type="ECO:0000256" key="1">
    <source>
        <dbReference type="SAM" id="MobiDB-lite"/>
    </source>
</evidence>
<feature type="region of interest" description="Disordered" evidence="1">
    <location>
        <begin position="61"/>
        <end position="81"/>
    </location>
</feature>
<protein>
    <recommendedName>
        <fullName evidence="3">Archaeal primase DnaG/twinkle, TOPRIM domain</fullName>
    </recommendedName>
</protein>
<accession>A0A6J7X4R8</accession>
<dbReference type="EMBL" id="LR798335">
    <property type="protein sequence ID" value="CAB5224362.1"/>
    <property type="molecule type" value="Genomic_DNA"/>
</dbReference>
<gene>
    <name evidence="2" type="ORF">UFOVP393_62</name>
</gene>
<evidence type="ECO:0000313" key="2">
    <source>
        <dbReference type="EMBL" id="CAB5224362.1"/>
    </source>
</evidence>
<sequence>MTFEQFAEMHGLIIRSLVLDKWVRVPTTDHPRKQNGAYIFDGQSGAVINFALHDKHIIYKSDEPYKPDPQAKAKREKAERDRIERQARAAGRAAGIIKSSELGLHPYLAKKGFPEQQGYVWHGSLVIPMRLHGKIAGCQLIGADGGKRFLAGQATKGASLVMDNKGPDVLVEGFATGLSVRRALKSIRQRYKIHVCFSAGNMLEVAKGLRNPLVVADNDASGVGQGVAQKISSRIWLGQTGEDFNDTETRIGTAAAAESLRPLFA</sequence>
<organism evidence="2">
    <name type="scientific">uncultured Caudovirales phage</name>
    <dbReference type="NCBI Taxonomy" id="2100421"/>
    <lineage>
        <taxon>Viruses</taxon>
        <taxon>Duplodnaviria</taxon>
        <taxon>Heunggongvirae</taxon>
        <taxon>Uroviricota</taxon>
        <taxon>Caudoviricetes</taxon>
        <taxon>Peduoviridae</taxon>
        <taxon>Maltschvirus</taxon>
        <taxon>Maltschvirus maltsch</taxon>
    </lineage>
</organism>
<name>A0A6J7X4R8_9CAUD</name>